<dbReference type="RefSeq" id="WP_175593432.1">
    <property type="nucleotide sequence ID" value="NZ_JABWGN010000013.1"/>
</dbReference>
<gene>
    <name evidence="2" type="ORF">HTZ77_31870</name>
</gene>
<evidence type="ECO:0008006" key="4">
    <source>
        <dbReference type="Google" id="ProtNLM"/>
    </source>
</evidence>
<evidence type="ECO:0000313" key="3">
    <source>
        <dbReference type="Proteomes" id="UP000586042"/>
    </source>
</evidence>
<comment type="caution">
    <text evidence="2">The sequence shown here is derived from an EMBL/GenBank/DDBJ whole genome shotgun (WGS) entry which is preliminary data.</text>
</comment>
<dbReference type="InterPro" id="IPR011050">
    <property type="entry name" value="Pectin_lyase_fold/virulence"/>
</dbReference>
<dbReference type="EMBL" id="JABWGN010000013">
    <property type="protein sequence ID" value="NUW35983.1"/>
    <property type="molecule type" value="Genomic_DNA"/>
</dbReference>
<evidence type="ECO:0000313" key="2">
    <source>
        <dbReference type="EMBL" id="NUW35983.1"/>
    </source>
</evidence>
<sequence length="433" mass="47108">MWSQETARNIEAPRHTTWCQTFRLRHRTAGAEPVPTLSEHDIKTSPPQGVESRRRVPLGRALVRSCFSAAVALACLAAASSTNVVSGDELRTSGSEEVVSAVDARPNDGSGYWPDFSNTGYANTPANAGGLGLGAYPGKLTDYTSGMSADKPLRLEFPDNSVISYKRFLAQKVMIYGDNLTFVGCLFEGTDPNDNLVQIYSDNNITFRYSTFKPSSYTMPPGNDGTVSSSRTKPGTPFEKSWQLATTMKEAVAVMDHNDIWGNAGLEMVTGFPGRPSTWTNNYIHDMADTSHDEYHHDGIGPQSEGNGGPMIVRHNTLASLGNTNALALQGQGVYDHISVTDNYVSGWGYALHIGDIDNATNITVTDNVFSAELEQLYGFLYGGIWGGTARGSTWRRNLIQARTGDDNKGYTTADHGKYLWPEGDTHTTDYTG</sequence>
<accession>A0A7Y6ICZ1</accession>
<dbReference type="Proteomes" id="UP000586042">
    <property type="component" value="Unassembled WGS sequence"/>
</dbReference>
<keyword evidence="3" id="KW-1185">Reference proteome</keyword>
<dbReference type="AlphaFoldDB" id="A0A7Y6ICZ1"/>
<dbReference type="SUPFAM" id="SSF51126">
    <property type="entry name" value="Pectin lyase-like"/>
    <property type="match status" value="1"/>
</dbReference>
<evidence type="ECO:0000256" key="1">
    <source>
        <dbReference type="SAM" id="MobiDB-lite"/>
    </source>
</evidence>
<reference evidence="2 3" key="1">
    <citation type="submission" date="2020-06" db="EMBL/GenBank/DDBJ databases">
        <title>Nonomuraea sp. SMC257, a novel actinomycete isolated from soil.</title>
        <authorList>
            <person name="Chanama M."/>
        </authorList>
    </citation>
    <scope>NUCLEOTIDE SEQUENCE [LARGE SCALE GENOMIC DNA]</scope>
    <source>
        <strain evidence="2 3">SMC257</strain>
    </source>
</reference>
<organism evidence="2 3">
    <name type="scientific">Nonomuraea montanisoli</name>
    <dbReference type="NCBI Taxonomy" id="2741721"/>
    <lineage>
        <taxon>Bacteria</taxon>
        <taxon>Bacillati</taxon>
        <taxon>Actinomycetota</taxon>
        <taxon>Actinomycetes</taxon>
        <taxon>Streptosporangiales</taxon>
        <taxon>Streptosporangiaceae</taxon>
        <taxon>Nonomuraea</taxon>
    </lineage>
</organism>
<proteinExistence type="predicted"/>
<feature type="region of interest" description="Disordered" evidence="1">
    <location>
        <begin position="218"/>
        <end position="237"/>
    </location>
</feature>
<feature type="region of interest" description="Disordered" evidence="1">
    <location>
        <begin position="33"/>
        <end position="53"/>
    </location>
</feature>
<protein>
    <recommendedName>
        <fullName evidence="4">Right-handed parallel beta-helix repeat-containing protein</fullName>
    </recommendedName>
</protein>
<name>A0A7Y6ICZ1_9ACTN</name>